<evidence type="ECO:0000313" key="2">
    <source>
        <dbReference type="EMBL" id="MBV2144239.1"/>
    </source>
</evidence>
<evidence type="ECO:0000256" key="1">
    <source>
        <dbReference type="SAM" id="MobiDB-lite"/>
    </source>
</evidence>
<reference evidence="2 3" key="1">
    <citation type="submission" date="2021-06" db="EMBL/GenBank/DDBJ databases">
        <title>Falsochrobactrum tianjin sp.nov., a new petroleum-degrading bacteria isolated from oily soils.</title>
        <authorList>
            <person name="Chen G."/>
            <person name="Chen H."/>
            <person name="Tian J."/>
            <person name="Qing J."/>
            <person name="Zhong L."/>
            <person name="Ma W."/>
            <person name="Song Y."/>
            <person name="Cui X."/>
            <person name="Yan B."/>
        </authorList>
    </citation>
    <scope>NUCLEOTIDE SEQUENCE [LARGE SCALE GENOMIC DNA]</scope>
    <source>
        <strain evidence="2 3">TDYN1</strain>
    </source>
</reference>
<gene>
    <name evidence="2" type="ORF">KUG47_12115</name>
</gene>
<proteinExistence type="predicted"/>
<protein>
    <submittedName>
        <fullName evidence="2">Uncharacterized protein</fullName>
    </submittedName>
</protein>
<comment type="caution">
    <text evidence="2">The sequence shown here is derived from an EMBL/GenBank/DDBJ whole genome shotgun (WGS) entry which is preliminary data.</text>
</comment>
<feature type="region of interest" description="Disordered" evidence="1">
    <location>
        <begin position="1"/>
        <end position="58"/>
    </location>
</feature>
<evidence type="ECO:0000313" key="3">
    <source>
        <dbReference type="Proteomes" id="UP000752297"/>
    </source>
</evidence>
<accession>A0A949UTN4</accession>
<name>A0A949UTN4_9HYPH</name>
<organism evidence="2 3">
    <name type="scientific">Falsochrobactrum tianjinense</name>
    <dbReference type="NCBI Taxonomy" id="2706015"/>
    <lineage>
        <taxon>Bacteria</taxon>
        <taxon>Pseudomonadati</taxon>
        <taxon>Pseudomonadota</taxon>
        <taxon>Alphaproteobacteria</taxon>
        <taxon>Hyphomicrobiales</taxon>
        <taxon>Brucellaceae</taxon>
        <taxon>Falsochrobactrum</taxon>
    </lineage>
</organism>
<dbReference type="Proteomes" id="UP000752297">
    <property type="component" value="Unassembled WGS sequence"/>
</dbReference>
<feature type="compositionally biased region" description="Polar residues" evidence="1">
    <location>
        <begin position="1"/>
        <end position="11"/>
    </location>
</feature>
<dbReference type="RefSeq" id="WP_217678240.1">
    <property type="nucleotide sequence ID" value="NZ_JAHRVA010000005.1"/>
</dbReference>
<keyword evidence="3" id="KW-1185">Reference proteome</keyword>
<dbReference type="AlphaFoldDB" id="A0A949UTN4"/>
<dbReference type="EMBL" id="JAHRVA010000005">
    <property type="protein sequence ID" value="MBV2144239.1"/>
    <property type="molecule type" value="Genomic_DNA"/>
</dbReference>
<sequence>MVDTVHTSSGGLQDVTVSGAPIPDADTQAVTTSGGSLQEVPPAMGSGDDAVTSVNGKSGPQVTLTAADVGALPDSYTPPAPDWGDVANKPTAFTATSASVTAAMAGKAEIGALASPTADYADMTEATAAIKSIIDALQAP</sequence>